<feature type="transmembrane region" description="Helical" evidence="2">
    <location>
        <begin position="47"/>
        <end position="66"/>
    </location>
</feature>
<reference evidence="5" key="1">
    <citation type="submission" date="2015-09" db="EMBL/GenBank/DDBJ databases">
        <authorList>
            <person name="Bertelli C."/>
        </authorList>
    </citation>
    <scope>NUCLEOTIDE SEQUENCE [LARGE SCALE GENOMIC DNA]</scope>
    <source>
        <strain evidence="5">KNic</strain>
    </source>
</reference>
<evidence type="ECO:0000256" key="2">
    <source>
        <dbReference type="SAM" id="Phobius"/>
    </source>
</evidence>
<keyword evidence="3" id="KW-0732">Signal</keyword>
<name>A0A0U5JER1_9BACT</name>
<keyword evidence="2" id="KW-1133">Transmembrane helix</keyword>
<dbReference type="Proteomes" id="UP000069902">
    <property type="component" value="Chromosome cPNK"/>
</dbReference>
<keyword evidence="5" id="KW-1185">Reference proteome</keyword>
<dbReference type="STRING" id="389348.PNK_1675"/>
<dbReference type="RefSeq" id="WP_197560203.1">
    <property type="nucleotide sequence ID" value="NZ_LN879502.1"/>
</dbReference>
<dbReference type="InParanoid" id="A0A0U5JER1"/>
<evidence type="ECO:0000313" key="4">
    <source>
        <dbReference type="EMBL" id="CUI17284.1"/>
    </source>
</evidence>
<dbReference type="PATRIC" id="fig|389348.3.peg.1875"/>
<dbReference type="EMBL" id="LN879502">
    <property type="protein sequence ID" value="CUI17284.1"/>
    <property type="molecule type" value="Genomic_DNA"/>
</dbReference>
<evidence type="ECO:0000313" key="5">
    <source>
        <dbReference type="Proteomes" id="UP000069902"/>
    </source>
</evidence>
<feature type="region of interest" description="Disordered" evidence="1">
    <location>
        <begin position="70"/>
        <end position="98"/>
    </location>
</feature>
<evidence type="ECO:0000256" key="1">
    <source>
        <dbReference type="SAM" id="MobiDB-lite"/>
    </source>
</evidence>
<feature type="signal peptide" evidence="3">
    <location>
        <begin position="1"/>
        <end position="21"/>
    </location>
</feature>
<accession>A0A0U5JER1</accession>
<gene>
    <name evidence="4" type="ORF">PNK_1675</name>
</gene>
<proteinExistence type="predicted"/>
<dbReference type="KEGG" id="pnl:PNK_1675"/>
<dbReference type="AlphaFoldDB" id="A0A0U5JER1"/>
<feature type="chain" id="PRO_5006860437" evidence="3">
    <location>
        <begin position="22"/>
        <end position="98"/>
    </location>
</feature>
<keyword evidence="2" id="KW-0472">Membrane</keyword>
<sequence>MKSFKKMIALAAAIAMTGASTQQLEAVTYVTDTGGYAYDESRAATNLAPAIALGTVAIVAIIAIAVQNSHDSSSSSSSSSHAHFSSDCYSSYGSYSHY</sequence>
<keyword evidence="2" id="KW-0812">Transmembrane</keyword>
<protein>
    <submittedName>
        <fullName evidence="4">Conserved putative membrane protein</fullName>
    </submittedName>
</protein>
<organism evidence="4 5">
    <name type="scientific">Candidatus Protochlamydia naegleriophila</name>
    <dbReference type="NCBI Taxonomy" id="389348"/>
    <lineage>
        <taxon>Bacteria</taxon>
        <taxon>Pseudomonadati</taxon>
        <taxon>Chlamydiota</taxon>
        <taxon>Chlamydiia</taxon>
        <taxon>Parachlamydiales</taxon>
        <taxon>Parachlamydiaceae</taxon>
        <taxon>Candidatus Protochlamydia</taxon>
    </lineage>
</organism>
<evidence type="ECO:0000256" key="3">
    <source>
        <dbReference type="SAM" id="SignalP"/>
    </source>
</evidence>